<dbReference type="PIRSF" id="PIRSF006223">
    <property type="entry name" value="DsrC_TusE"/>
    <property type="match status" value="1"/>
</dbReference>
<dbReference type="GO" id="GO:0016740">
    <property type="term" value="F:transferase activity"/>
    <property type="evidence" value="ECO:0007669"/>
    <property type="project" value="UniProtKB-KW"/>
</dbReference>
<evidence type="ECO:0000256" key="4">
    <source>
        <dbReference type="PIRSR" id="PIRSR006223-50"/>
    </source>
</evidence>
<keyword evidence="6" id="KW-1185">Reference proteome</keyword>
<dbReference type="EMBL" id="FNFH01000003">
    <property type="protein sequence ID" value="SDK15028.1"/>
    <property type="molecule type" value="Genomic_DNA"/>
</dbReference>
<protein>
    <recommendedName>
        <fullName evidence="3">Sulfurtransferase</fullName>
        <ecNumber evidence="3">2.8.1.-</ecNumber>
    </recommendedName>
</protein>
<comment type="function">
    <text evidence="3">Part of a sulfur-relay system.</text>
</comment>
<evidence type="ECO:0000256" key="3">
    <source>
        <dbReference type="PIRNR" id="PIRNR006223"/>
    </source>
</evidence>
<dbReference type="EC" id="2.8.1.-" evidence="3"/>
<dbReference type="Gene3D" id="1.10.10.370">
    <property type="entry name" value="DsrC-like protein, C-terminal domain"/>
    <property type="match status" value="1"/>
</dbReference>
<organism evidence="5 6">
    <name type="scientific">Microbulbifer yueqingensis</name>
    <dbReference type="NCBI Taxonomy" id="658219"/>
    <lineage>
        <taxon>Bacteria</taxon>
        <taxon>Pseudomonadati</taxon>
        <taxon>Pseudomonadota</taxon>
        <taxon>Gammaproteobacteria</taxon>
        <taxon>Cellvibrionales</taxon>
        <taxon>Microbulbiferaceae</taxon>
        <taxon>Microbulbifer</taxon>
    </lineage>
</organism>
<evidence type="ECO:0000256" key="2">
    <source>
        <dbReference type="ARBA" id="ARBA00022490"/>
    </source>
</evidence>
<dbReference type="GO" id="GO:0002143">
    <property type="term" value="P:tRNA wobble position uridine thiolation"/>
    <property type="evidence" value="ECO:0007669"/>
    <property type="project" value="TreeGrafter"/>
</dbReference>
<dbReference type="OrthoDB" id="9786347at2"/>
<dbReference type="InterPro" id="IPR007453">
    <property type="entry name" value="DsrC/TusE"/>
</dbReference>
<dbReference type="PANTHER" id="PTHR37010:SF1">
    <property type="entry name" value="SULFURTRANSFERASE TUSE"/>
    <property type="match status" value="1"/>
</dbReference>
<dbReference type="RefSeq" id="WP_091511706.1">
    <property type="nucleotide sequence ID" value="NZ_FNFH01000003.1"/>
</dbReference>
<feature type="active site" description="Cysteine persulfide intermediate" evidence="4">
    <location>
        <position position="110"/>
    </location>
</feature>
<dbReference type="InterPro" id="IPR042072">
    <property type="entry name" value="DsrC-like_C"/>
</dbReference>
<gene>
    <name evidence="5" type="ORF">SAMN05216212_1644</name>
</gene>
<sequence>MSNISVEGREIPLDKEGFLRNLDDWSPAVADALAKAEGIELTDAHWEIIELLRDFYHEFELSPAMRPLVKYVGLQLGSDKGRSIYLMKLFPGSPAKVGSRIAGLPKPTNCL</sequence>
<dbReference type="GO" id="GO:0097163">
    <property type="term" value="F:sulfur carrier activity"/>
    <property type="evidence" value="ECO:0007669"/>
    <property type="project" value="TreeGrafter"/>
</dbReference>
<dbReference type="InterPro" id="IPR025526">
    <property type="entry name" value="DsrC-like_dom_sf"/>
</dbReference>
<dbReference type="PANTHER" id="PTHR37010">
    <property type="entry name" value="SULFURTRANSFERASE TUSE"/>
    <property type="match status" value="1"/>
</dbReference>
<comment type="subcellular location">
    <subcellularLocation>
        <location evidence="1">Cytoplasm</location>
    </subcellularLocation>
</comment>
<dbReference type="NCBIfam" id="TIGR03342">
    <property type="entry name" value="dsrC_tusE_dsvC"/>
    <property type="match status" value="1"/>
</dbReference>
<dbReference type="Proteomes" id="UP000199305">
    <property type="component" value="Unassembled WGS sequence"/>
</dbReference>
<dbReference type="GO" id="GO:0005737">
    <property type="term" value="C:cytoplasm"/>
    <property type="evidence" value="ECO:0007669"/>
    <property type="project" value="UniProtKB-SubCell"/>
</dbReference>
<keyword evidence="2" id="KW-0963">Cytoplasm</keyword>
<evidence type="ECO:0000313" key="5">
    <source>
        <dbReference type="EMBL" id="SDK15028.1"/>
    </source>
</evidence>
<evidence type="ECO:0000313" key="6">
    <source>
        <dbReference type="Proteomes" id="UP000199305"/>
    </source>
</evidence>
<name>A0A1G8ZJ17_9GAMM</name>
<evidence type="ECO:0000256" key="1">
    <source>
        <dbReference type="ARBA" id="ARBA00004496"/>
    </source>
</evidence>
<dbReference type="AlphaFoldDB" id="A0A1G8ZJ17"/>
<dbReference type="InterPro" id="IPR043163">
    <property type="entry name" value="DsrC-like_N"/>
</dbReference>
<accession>A0A1G8ZJ17</accession>
<dbReference type="Pfam" id="PF04358">
    <property type="entry name" value="DsrC"/>
    <property type="match status" value="1"/>
</dbReference>
<keyword evidence="3" id="KW-0808">Transferase</keyword>
<comment type="similarity">
    <text evidence="3">Belongs to the dsrC/tusE family.</text>
</comment>
<proteinExistence type="inferred from homology"/>
<reference evidence="6" key="1">
    <citation type="submission" date="2016-10" db="EMBL/GenBank/DDBJ databases">
        <authorList>
            <person name="Varghese N."/>
            <person name="Submissions S."/>
        </authorList>
    </citation>
    <scope>NUCLEOTIDE SEQUENCE [LARGE SCALE GENOMIC DNA]</scope>
    <source>
        <strain evidence="6">CGMCC 1.10658</strain>
    </source>
</reference>
<dbReference type="STRING" id="658219.SAMN05216212_1644"/>
<dbReference type="SUPFAM" id="SSF69721">
    <property type="entry name" value="DsrC, the gamma subunit of dissimilatory sulfite reductase"/>
    <property type="match status" value="1"/>
</dbReference>
<dbReference type="Gene3D" id="3.30.1420.10">
    <property type="match status" value="1"/>
</dbReference>